<dbReference type="PANTHER" id="PTHR43179">
    <property type="entry name" value="RHAMNOSYLTRANSFERASE WBBL"/>
    <property type="match status" value="1"/>
</dbReference>
<protein>
    <submittedName>
        <fullName evidence="5">Family 2 glycosyl transferase</fullName>
    </submittedName>
</protein>
<dbReference type="InterPro" id="IPR001173">
    <property type="entry name" value="Glyco_trans_2-like"/>
</dbReference>
<dbReference type="PANTHER" id="PTHR43179:SF12">
    <property type="entry name" value="GALACTOFURANOSYLTRANSFERASE GLFT2"/>
    <property type="match status" value="1"/>
</dbReference>
<dbReference type="GO" id="GO:0016757">
    <property type="term" value="F:glycosyltransferase activity"/>
    <property type="evidence" value="ECO:0007669"/>
    <property type="project" value="UniProtKB-KW"/>
</dbReference>
<name>N1WKP1_9FLAO</name>
<organism evidence="5 6">
    <name type="scientific">Psychroflexus gondwanensis ACAM 44</name>
    <dbReference type="NCBI Taxonomy" id="1189619"/>
    <lineage>
        <taxon>Bacteria</taxon>
        <taxon>Pseudomonadati</taxon>
        <taxon>Bacteroidota</taxon>
        <taxon>Flavobacteriia</taxon>
        <taxon>Flavobacteriales</taxon>
        <taxon>Flavobacteriaceae</taxon>
        <taxon>Psychroflexus</taxon>
    </lineage>
</organism>
<proteinExistence type="inferred from homology"/>
<dbReference type="InterPro" id="IPR029044">
    <property type="entry name" value="Nucleotide-diphossugar_trans"/>
</dbReference>
<evidence type="ECO:0000256" key="3">
    <source>
        <dbReference type="ARBA" id="ARBA00022679"/>
    </source>
</evidence>
<evidence type="ECO:0000313" key="6">
    <source>
        <dbReference type="Proteomes" id="UP000012317"/>
    </source>
</evidence>
<dbReference type="SUPFAM" id="SSF53448">
    <property type="entry name" value="Nucleotide-diphospho-sugar transferases"/>
    <property type="match status" value="1"/>
</dbReference>
<dbReference type="Proteomes" id="UP000012317">
    <property type="component" value="Unassembled WGS sequence"/>
</dbReference>
<dbReference type="EMBL" id="APLF01000009">
    <property type="protein sequence ID" value="EMY80816.1"/>
    <property type="molecule type" value="Genomic_DNA"/>
</dbReference>
<evidence type="ECO:0000313" key="5">
    <source>
        <dbReference type="EMBL" id="EMY80816.1"/>
    </source>
</evidence>
<gene>
    <name evidence="5" type="ORF">pgond44_09646</name>
</gene>
<reference evidence="5 6" key="1">
    <citation type="journal article" date="2014" name="Genome Biol. Evol.">
        <title>Extensive gene acquisition in the extremely psychrophilic bacterial species Psychroflexus torquis and the link to sea-ice ecosystem specialism.</title>
        <authorList>
            <person name="Feng S."/>
            <person name="Powell S.M."/>
            <person name="Wilson R."/>
            <person name="Bowman J.P."/>
        </authorList>
    </citation>
    <scope>NUCLEOTIDE SEQUENCE [LARGE SCALE GENOMIC DNA]</scope>
    <source>
        <strain evidence="5 6">ACAM 44</strain>
    </source>
</reference>
<dbReference type="RefSeq" id="WP_003440756.1">
    <property type="nucleotide sequence ID" value="NZ_APLF01000009.1"/>
</dbReference>
<dbReference type="Pfam" id="PF00535">
    <property type="entry name" value="Glycos_transf_2"/>
    <property type="match status" value="1"/>
</dbReference>
<dbReference type="AlphaFoldDB" id="N1WKP1"/>
<dbReference type="STRING" id="1189619.pgond44_09646"/>
<comment type="similarity">
    <text evidence="1">Belongs to the glycosyltransferase 2 family.</text>
</comment>
<keyword evidence="6" id="KW-1185">Reference proteome</keyword>
<feature type="domain" description="Glycosyltransferase 2-like" evidence="4">
    <location>
        <begin position="5"/>
        <end position="123"/>
    </location>
</feature>
<accession>N1WKP1</accession>
<evidence type="ECO:0000256" key="2">
    <source>
        <dbReference type="ARBA" id="ARBA00022676"/>
    </source>
</evidence>
<evidence type="ECO:0000259" key="4">
    <source>
        <dbReference type="Pfam" id="PF00535"/>
    </source>
</evidence>
<evidence type="ECO:0000256" key="1">
    <source>
        <dbReference type="ARBA" id="ARBA00006739"/>
    </source>
</evidence>
<keyword evidence="3 5" id="KW-0808">Transferase</keyword>
<sequence length="283" mass="32223">MKLISVIIPTRNRNKYIIDLLDDLQNQVLPSNCKLEIIVVDQSDKPTVYNHCRYYHLSTTGPCQSRNYGVRKSKGEILIFLDDDARVESDFIKELVQPILESNYDASAGANCDVEGNYPLGEEQFFKMKSFNFIQTITANPNSPKSRPTIAIPGCCCAVTKKVFNEVGGFDESFDPTGAGEDRDFALNLFTSGYKMYYNHKARLFHIGASSGGSRDVGSRSFNLQVNTHKIAKKYFSDVQADALKYLILREYKSKIFKKILKPKLSIYHYKKYLSMKKELNQN</sequence>
<keyword evidence="2" id="KW-0328">Glycosyltransferase</keyword>
<comment type="caution">
    <text evidence="5">The sequence shown here is derived from an EMBL/GenBank/DDBJ whole genome shotgun (WGS) entry which is preliminary data.</text>
</comment>
<dbReference type="Gene3D" id="3.90.550.10">
    <property type="entry name" value="Spore Coat Polysaccharide Biosynthesis Protein SpsA, Chain A"/>
    <property type="match status" value="1"/>
</dbReference>
<dbReference type="eggNOG" id="COG1216">
    <property type="taxonomic scope" value="Bacteria"/>
</dbReference>